<dbReference type="AlphaFoldDB" id="A0A0C9WJP6"/>
<reference evidence="2" key="2">
    <citation type="submission" date="2015-01" db="EMBL/GenBank/DDBJ databases">
        <title>Evolutionary Origins and Diversification of the Mycorrhizal Mutualists.</title>
        <authorList>
            <consortium name="DOE Joint Genome Institute"/>
            <consortium name="Mycorrhizal Genomics Consortium"/>
            <person name="Kohler A."/>
            <person name="Kuo A."/>
            <person name="Nagy L.G."/>
            <person name="Floudas D."/>
            <person name="Copeland A."/>
            <person name="Barry K.W."/>
            <person name="Cichocki N."/>
            <person name="Veneault-Fourrey C."/>
            <person name="LaButti K."/>
            <person name="Lindquist E.A."/>
            <person name="Lipzen A."/>
            <person name="Lundell T."/>
            <person name="Morin E."/>
            <person name="Murat C."/>
            <person name="Riley R."/>
            <person name="Ohm R."/>
            <person name="Sun H."/>
            <person name="Tunlid A."/>
            <person name="Henrissat B."/>
            <person name="Grigoriev I.V."/>
            <person name="Hibbett D.S."/>
            <person name="Martin F."/>
        </authorList>
    </citation>
    <scope>NUCLEOTIDE SEQUENCE [LARGE SCALE GENOMIC DNA]</scope>
    <source>
        <strain evidence="2">LaAM-08-1</strain>
    </source>
</reference>
<reference evidence="1 2" key="1">
    <citation type="submission" date="2014-04" db="EMBL/GenBank/DDBJ databases">
        <authorList>
            <consortium name="DOE Joint Genome Institute"/>
            <person name="Kuo A."/>
            <person name="Kohler A."/>
            <person name="Nagy L.G."/>
            <person name="Floudas D."/>
            <person name="Copeland A."/>
            <person name="Barry K.W."/>
            <person name="Cichocki N."/>
            <person name="Veneault-Fourrey C."/>
            <person name="LaButti K."/>
            <person name="Lindquist E.A."/>
            <person name="Lipzen A."/>
            <person name="Lundell T."/>
            <person name="Morin E."/>
            <person name="Murat C."/>
            <person name="Sun H."/>
            <person name="Tunlid A."/>
            <person name="Henrissat B."/>
            <person name="Grigoriev I.V."/>
            <person name="Hibbett D.S."/>
            <person name="Martin F."/>
            <person name="Nordberg H.P."/>
            <person name="Cantor M.N."/>
            <person name="Hua S.X."/>
        </authorList>
    </citation>
    <scope>NUCLEOTIDE SEQUENCE [LARGE SCALE GENOMIC DNA]</scope>
    <source>
        <strain evidence="1 2">LaAM-08-1</strain>
    </source>
</reference>
<proteinExistence type="predicted"/>
<evidence type="ECO:0000313" key="1">
    <source>
        <dbReference type="EMBL" id="KIJ95059.1"/>
    </source>
</evidence>
<dbReference type="HOGENOM" id="CLU_186258_0_0_1"/>
<organism evidence="1 2">
    <name type="scientific">Laccaria amethystina LaAM-08-1</name>
    <dbReference type="NCBI Taxonomy" id="1095629"/>
    <lineage>
        <taxon>Eukaryota</taxon>
        <taxon>Fungi</taxon>
        <taxon>Dikarya</taxon>
        <taxon>Basidiomycota</taxon>
        <taxon>Agaricomycotina</taxon>
        <taxon>Agaricomycetes</taxon>
        <taxon>Agaricomycetidae</taxon>
        <taxon>Agaricales</taxon>
        <taxon>Agaricineae</taxon>
        <taxon>Hydnangiaceae</taxon>
        <taxon>Laccaria</taxon>
    </lineage>
</organism>
<name>A0A0C9WJP6_9AGAR</name>
<gene>
    <name evidence="1" type="ORF">K443DRAFT_339389</name>
</gene>
<dbReference type="Proteomes" id="UP000054477">
    <property type="component" value="Unassembled WGS sequence"/>
</dbReference>
<dbReference type="EMBL" id="KN838768">
    <property type="protein sequence ID" value="KIJ95059.1"/>
    <property type="molecule type" value="Genomic_DNA"/>
</dbReference>
<keyword evidence="2" id="KW-1185">Reference proteome</keyword>
<accession>A0A0C9WJP6</accession>
<evidence type="ECO:0000313" key="2">
    <source>
        <dbReference type="Proteomes" id="UP000054477"/>
    </source>
</evidence>
<sequence>MPLCPNHPLPRQHASYLPTQLPLYLFSAAEPGYLVDPFAVLDYVDHWEGLSDATYAWPPRFSALPGILKGRGFRHCPISTSGYRGQGSDDSSV</sequence>
<protein>
    <submittedName>
        <fullName evidence="1">Uncharacterized protein</fullName>
    </submittedName>
</protein>